<name>A0A150MDF3_9BACI</name>
<dbReference type="PIRSF" id="PIRSF005091">
    <property type="entry name" value="Mmb_sulf_HI1246"/>
    <property type="match status" value="1"/>
</dbReference>
<dbReference type="InterPro" id="IPR000917">
    <property type="entry name" value="Sulfatase_N"/>
</dbReference>
<evidence type="ECO:0000256" key="9">
    <source>
        <dbReference type="PIRSR" id="PIRSR005091-2"/>
    </source>
</evidence>
<dbReference type="Proteomes" id="UP000075683">
    <property type="component" value="Unassembled WGS sequence"/>
</dbReference>
<dbReference type="STRING" id="301148.B4135_1296"/>
<dbReference type="InterPro" id="IPR012160">
    <property type="entry name" value="LtaS-like"/>
</dbReference>
<organism evidence="13 14">
    <name type="scientific">Caldibacillus debilis</name>
    <dbReference type="NCBI Taxonomy" id="301148"/>
    <lineage>
        <taxon>Bacteria</taxon>
        <taxon>Bacillati</taxon>
        <taxon>Bacillota</taxon>
        <taxon>Bacilli</taxon>
        <taxon>Bacillales</taxon>
        <taxon>Bacillaceae</taxon>
        <taxon>Caldibacillus</taxon>
    </lineage>
</organism>
<evidence type="ECO:0000313" key="14">
    <source>
        <dbReference type="Proteomes" id="UP000075683"/>
    </source>
</evidence>
<keyword evidence="5 11" id="KW-1133">Transmembrane helix</keyword>
<evidence type="ECO:0000256" key="6">
    <source>
        <dbReference type="ARBA" id="ARBA00023136"/>
    </source>
</evidence>
<dbReference type="PANTHER" id="PTHR47371:SF1">
    <property type="entry name" value="LIPOTEICHOIC ACID SYNTHASE-LIKE YQGS"/>
    <property type="match status" value="1"/>
</dbReference>
<keyword evidence="6 7" id="KW-0472">Membrane</keyword>
<proteinExistence type="inferred from homology"/>
<feature type="transmembrane region" description="Helical" evidence="11">
    <location>
        <begin position="137"/>
        <end position="160"/>
    </location>
</feature>
<evidence type="ECO:0000256" key="10">
    <source>
        <dbReference type="PIRSR" id="PIRSR005091-3"/>
    </source>
</evidence>
<evidence type="ECO:0000256" key="4">
    <source>
        <dbReference type="ARBA" id="ARBA00022692"/>
    </source>
</evidence>
<feature type="binding site" evidence="10">
    <location>
        <position position="362"/>
    </location>
    <ligand>
        <name>Mn(2+)</name>
        <dbReference type="ChEBI" id="CHEBI:29035"/>
    </ligand>
</feature>
<feature type="domain" description="Sulfatase N-terminal" evidence="12">
    <location>
        <begin position="312"/>
        <end position="600"/>
    </location>
</feature>
<dbReference type="AlphaFoldDB" id="A0A150MDF3"/>
<feature type="transmembrane region" description="Helical" evidence="11">
    <location>
        <begin position="76"/>
        <end position="97"/>
    </location>
</feature>
<evidence type="ECO:0000259" key="12">
    <source>
        <dbReference type="Pfam" id="PF00884"/>
    </source>
</evidence>
<gene>
    <name evidence="13" type="ORF">B4135_1296</name>
</gene>
<evidence type="ECO:0000256" key="8">
    <source>
        <dbReference type="PIRSR" id="PIRSR005091-1"/>
    </source>
</evidence>
<feature type="binding site" evidence="10">
    <location>
        <position position="537"/>
    </location>
    <ligand>
        <name>Mn(2+)</name>
        <dbReference type="ChEBI" id="CHEBI:29035"/>
    </ligand>
</feature>
<dbReference type="CDD" id="cd16015">
    <property type="entry name" value="LTA_synthase"/>
    <property type="match status" value="1"/>
</dbReference>
<dbReference type="EMBL" id="LQYT01000010">
    <property type="protein sequence ID" value="KYD22506.1"/>
    <property type="molecule type" value="Genomic_DNA"/>
</dbReference>
<keyword evidence="3 7" id="KW-1003">Cell membrane</keyword>
<comment type="subcellular location">
    <subcellularLocation>
        <location evidence="1">Cell membrane</location>
        <topology evidence="1">Multi-pass membrane protein</topology>
    </subcellularLocation>
</comment>
<evidence type="ECO:0000256" key="5">
    <source>
        <dbReference type="ARBA" id="ARBA00022989"/>
    </source>
</evidence>
<protein>
    <recommendedName>
        <fullName evidence="12">Sulfatase N-terminal domain-containing protein</fullName>
    </recommendedName>
</protein>
<comment type="caution">
    <text evidence="13">The sequence shown here is derived from an EMBL/GenBank/DDBJ whole genome shotgun (WGS) entry which is preliminary data.</text>
</comment>
<reference evidence="13 14" key="1">
    <citation type="submission" date="2016-01" db="EMBL/GenBank/DDBJ databases">
        <title>Draft Genome Sequences of Seven Thermophilic Sporeformers Isolated from Foods.</title>
        <authorList>
            <person name="Berendsen E.M."/>
            <person name="Wells-Bennik M.H."/>
            <person name="Krawcyk A.O."/>
            <person name="De Jong A."/>
            <person name="Holsappel S."/>
            <person name="Eijlander R.T."/>
            <person name="Kuipers O.P."/>
        </authorList>
    </citation>
    <scope>NUCLEOTIDE SEQUENCE [LARGE SCALE GENOMIC DNA]</scope>
    <source>
        <strain evidence="13 14">B4135</strain>
    </source>
</reference>
<dbReference type="PANTHER" id="PTHR47371">
    <property type="entry name" value="LIPOTEICHOIC ACID SYNTHASE"/>
    <property type="match status" value="1"/>
</dbReference>
<evidence type="ECO:0000256" key="1">
    <source>
        <dbReference type="ARBA" id="ARBA00004651"/>
    </source>
</evidence>
<sequence length="686" mass="78558">MIISFSETFFSFPRLLKKRDPGLHIRNGRSGIEITGKRLAGALPRPAFGKPSGGYSMATVKERMVSFAKAAKGTKFSMILLAVFLLWAKTHLAYHTAFSSMKIDNQMQAFILLINPFSFLLVIFGFALFLKGGGRNLYLFLCDLLLTVFLYANIVFYRFFNDFITLPLLFQSNNFGDLDASILSEMKPADLLYFADLPLWAYIFIKKPAFSLARPFSKLDRRVYCLITAAVIFFNLGLAETERPELLTRTFDREMLVKLIGPYNYALYDIYLQSKTTALRAMADGSELSEIENYVRANKARPSDLFGAAKGKNVILISLESTQSFVIDNRVYGQEITPFLNDFIRESYYFDNFYHQTGQGKTSDAEFLIDNSLYPLGRGAVFFTHAGNEYRALPEILNEKGYFTAALHANNKSFWNRDIMYETLGYQRFYHMDDYEVTEENSVGWGLKDIPFFEQSIGHLKSMPQPFYAKLITLTNHHPFELDESDRLIEPYQSTSKTLNQYFLTVRYEDEALKVFIEKLKEEGLYDNSVIIMYGDHYGISPNHNEAMGEYLGKEITPFESAQLQRVPLIIHIPGHKGKVISTVGGQIDLKPTILHLLGIETDDDIGFGQDLFSPERREFAVFRDGSVVTKDYLWTAGTCYDKESGEETEERYCAPFRERGAEELKYSDRIIYGDLLRFYAKDGKD</sequence>
<feature type="binding site" evidence="9">
    <location>
        <position position="477"/>
    </location>
    <ligand>
        <name>substrate</name>
    </ligand>
</feature>
<dbReference type="Gene3D" id="3.40.720.10">
    <property type="entry name" value="Alkaline Phosphatase, subunit A"/>
    <property type="match status" value="1"/>
</dbReference>
<keyword evidence="4 11" id="KW-0812">Transmembrane</keyword>
<evidence type="ECO:0000313" key="13">
    <source>
        <dbReference type="EMBL" id="KYD22506.1"/>
    </source>
</evidence>
<dbReference type="InterPro" id="IPR017850">
    <property type="entry name" value="Alkaline_phosphatase_core_sf"/>
</dbReference>
<accession>A0A150MDF3</accession>
<keyword evidence="9" id="KW-0479">Metal-binding</keyword>
<evidence type="ECO:0000256" key="3">
    <source>
        <dbReference type="ARBA" id="ARBA00022475"/>
    </source>
</evidence>
<dbReference type="GO" id="GO:0046872">
    <property type="term" value="F:metal ion binding"/>
    <property type="evidence" value="ECO:0007669"/>
    <property type="project" value="UniProtKB-KW"/>
</dbReference>
<evidence type="ECO:0000256" key="2">
    <source>
        <dbReference type="ARBA" id="ARBA00009983"/>
    </source>
</evidence>
<dbReference type="InterPro" id="IPR050448">
    <property type="entry name" value="OpgB/LTA_synthase_biosynth"/>
</dbReference>
<dbReference type="GO" id="GO:0005886">
    <property type="term" value="C:plasma membrane"/>
    <property type="evidence" value="ECO:0007669"/>
    <property type="project" value="UniProtKB-SubCell"/>
</dbReference>
<feature type="binding site" evidence="10">
    <location>
        <position position="536"/>
    </location>
    <ligand>
        <name>Mn(2+)</name>
        <dbReference type="ChEBI" id="CHEBI:29035"/>
    </ligand>
</feature>
<dbReference type="Gene3D" id="3.30.1120.170">
    <property type="match status" value="1"/>
</dbReference>
<feature type="transmembrane region" description="Helical" evidence="11">
    <location>
        <begin position="109"/>
        <end position="130"/>
    </location>
</feature>
<evidence type="ECO:0000256" key="11">
    <source>
        <dbReference type="SAM" id="Phobius"/>
    </source>
</evidence>
<dbReference type="SUPFAM" id="SSF53649">
    <property type="entry name" value="Alkaline phosphatase-like"/>
    <property type="match status" value="1"/>
</dbReference>
<dbReference type="Pfam" id="PF00884">
    <property type="entry name" value="Sulfatase"/>
    <property type="match status" value="1"/>
</dbReference>
<feature type="binding site" evidence="10">
    <location>
        <position position="320"/>
    </location>
    <ligand>
        <name>Mn(2+)</name>
        <dbReference type="ChEBI" id="CHEBI:29035"/>
    </ligand>
</feature>
<feature type="active site" evidence="8">
    <location>
        <position position="362"/>
    </location>
</feature>
<evidence type="ECO:0000256" key="7">
    <source>
        <dbReference type="PIRNR" id="PIRNR005091"/>
    </source>
</evidence>
<dbReference type="PATRIC" id="fig|301148.3.peg.460"/>
<comment type="similarity">
    <text evidence="2 7">Belongs to the LTA synthase family.</text>
</comment>
<keyword evidence="9" id="KW-0464">Manganese</keyword>